<sequence length="837" mass="94541">MLSNTPIKLKAAHTTSAISNNVTDGRNAAMQDTKFSVPLLPLSYFKENLLPPLHDQLDVDVVCDKLWEADAIRTFVINVGKEEVETDRWVLFKDYPSKTLDFKEDRVFQPFAQLADKVAKQALALLYECKVDPEPEQMVKFLCNPTMAPESTNRHNAAKPDSYGVLVERSVDTGDEKAPHWDDVVVPGEFKKRDRDSDFNDNNAKIIWSLHHAMRETVYRRFIFGYTIEDTDMRLWFCSRSDLVVSEKFDFITDHKTLIHFFLSIMFSPMTKLGYDPSISPAERTRDQRTTKYSIKVTCQGREATYITHQVLANISAEAMQGRATRVWRGKQADEKGRPTGHNMVIKDCWIDSDRKREGDILAEILDAAKTSPNPDHLPNIKNHFLTVVHHGDVLVDGVKDTTLSLRRGTEFPEPRQFLDLVRSSATKEVEKPPVGLVTLDKDTVVWLRGFRSDDKSHYRIVFDSEESCDPIDTLTSAHGIWNAMVDAHLGVTTLHQLGFIHRDISAGNVLVGRGIPGRVGAGVGKIVDLEFCKRIDDNNRVHQGRTGTRYFIPLEVQMQEYIFVPDIVAPDHGPSRQKYSLSEISRRRLGKTQTSKIHRRVPNASKGVKLNPASNLETPPFVNNPLHDLESLWWLAVYLILSRLVVEDELSVTVQASEEESTEDEDEEKGQGSTDTSGLPYLPFDQWFTRLLINQAERQVSLGHPTRFLKHAKKGAHKYLAAMVKDLDGARKCLVDAYKMAELNIYTTGVDLTRVKTGDVQEELAGFFMKILQDIVDAGDFEFRPISISFVQPPSALPDKAQGFSLDSAPVLPGMKTRKRALDDSNTDEEQGSGEY</sequence>
<protein>
    <submittedName>
        <fullName evidence="1">Uncharacterized protein</fullName>
    </submittedName>
</protein>
<name>A0ACB8TT98_9APHY</name>
<accession>A0ACB8TT98</accession>
<keyword evidence="2" id="KW-1185">Reference proteome</keyword>
<evidence type="ECO:0000313" key="2">
    <source>
        <dbReference type="Proteomes" id="UP001055072"/>
    </source>
</evidence>
<dbReference type="Proteomes" id="UP001055072">
    <property type="component" value="Unassembled WGS sequence"/>
</dbReference>
<proteinExistence type="predicted"/>
<dbReference type="EMBL" id="MU274932">
    <property type="protein sequence ID" value="KAI0085288.1"/>
    <property type="molecule type" value="Genomic_DNA"/>
</dbReference>
<reference evidence="1" key="1">
    <citation type="journal article" date="2021" name="Environ. Microbiol.">
        <title>Gene family expansions and transcriptome signatures uncover fungal adaptations to wood decay.</title>
        <authorList>
            <person name="Hage H."/>
            <person name="Miyauchi S."/>
            <person name="Viragh M."/>
            <person name="Drula E."/>
            <person name="Min B."/>
            <person name="Chaduli D."/>
            <person name="Navarro D."/>
            <person name="Favel A."/>
            <person name="Norest M."/>
            <person name="Lesage-Meessen L."/>
            <person name="Balint B."/>
            <person name="Merenyi Z."/>
            <person name="de Eugenio L."/>
            <person name="Morin E."/>
            <person name="Martinez A.T."/>
            <person name="Baldrian P."/>
            <person name="Stursova M."/>
            <person name="Martinez M.J."/>
            <person name="Novotny C."/>
            <person name="Magnuson J.K."/>
            <person name="Spatafora J.W."/>
            <person name="Maurice S."/>
            <person name="Pangilinan J."/>
            <person name="Andreopoulos W."/>
            <person name="LaButti K."/>
            <person name="Hundley H."/>
            <person name="Na H."/>
            <person name="Kuo A."/>
            <person name="Barry K."/>
            <person name="Lipzen A."/>
            <person name="Henrissat B."/>
            <person name="Riley R."/>
            <person name="Ahrendt S."/>
            <person name="Nagy L.G."/>
            <person name="Grigoriev I.V."/>
            <person name="Martin F."/>
            <person name="Rosso M.N."/>
        </authorList>
    </citation>
    <scope>NUCLEOTIDE SEQUENCE</scope>
    <source>
        <strain evidence="1">CBS 384.51</strain>
    </source>
</reference>
<gene>
    <name evidence="1" type="ORF">BDY19DRAFT_909100</name>
</gene>
<evidence type="ECO:0000313" key="1">
    <source>
        <dbReference type="EMBL" id="KAI0085288.1"/>
    </source>
</evidence>
<comment type="caution">
    <text evidence="1">The sequence shown here is derived from an EMBL/GenBank/DDBJ whole genome shotgun (WGS) entry which is preliminary data.</text>
</comment>
<organism evidence="1 2">
    <name type="scientific">Irpex rosettiformis</name>
    <dbReference type="NCBI Taxonomy" id="378272"/>
    <lineage>
        <taxon>Eukaryota</taxon>
        <taxon>Fungi</taxon>
        <taxon>Dikarya</taxon>
        <taxon>Basidiomycota</taxon>
        <taxon>Agaricomycotina</taxon>
        <taxon>Agaricomycetes</taxon>
        <taxon>Polyporales</taxon>
        <taxon>Irpicaceae</taxon>
        <taxon>Irpex</taxon>
    </lineage>
</organism>